<proteinExistence type="predicted"/>
<feature type="compositionally biased region" description="Basic and acidic residues" evidence="1">
    <location>
        <begin position="57"/>
        <end position="74"/>
    </location>
</feature>
<dbReference type="AlphaFoldDB" id="A0A9W7ATE8"/>
<feature type="compositionally biased region" description="Basic and acidic residues" evidence="1">
    <location>
        <begin position="86"/>
        <end position="117"/>
    </location>
</feature>
<evidence type="ECO:0000313" key="3">
    <source>
        <dbReference type="Proteomes" id="UP001165085"/>
    </source>
</evidence>
<gene>
    <name evidence="2" type="ORF">TrST_g4301</name>
</gene>
<organism evidence="2 3">
    <name type="scientific">Triparma strigata</name>
    <dbReference type="NCBI Taxonomy" id="1606541"/>
    <lineage>
        <taxon>Eukaryota</taxon>
        <taxon>Sar</taxon>
        <taxon>Stramenopiles</taxon>
        <taxon>Ochrophyta</taxon>
        <taxon>Bolidophyceae</taxon>
        <taxon>Parmales</taxon>
        <taxon>Triparmaceae</taxon>
        <taxon>Triparma</taxon>
    </lineage>
</organism>
<protein>
    <submittedName>
        <fullName evidence="2">Uncharacterized protein</fullName>
    </submittedName>
</protein>
<sequence length="253" mass="29395">MSSSPPSSVILQSCILKAQETFRSLAATVEPGVDFGWGDDGRTVIFGEDWVDFLRGKEEEEELKRKNQEEEERKRRIKKQQEEEEENKKKEEERRKIIDEQFKANKEKEEEEAREKLTAAAQASASSSDEKNDLTMSTFSWVTHDNVSYNPPSSSDVRDSVQARYGSLADSMESRRLEEEMHVYDDNVGGEVFREREEARDEARNVRDVREEAMEMARGMNGKQIEMEREWAEKAIYNRLNLLRKAKAKEGNE</sequence>
<comment type="caution">
    <text evidence="2">The sequence shown here is derived from an EMBL/GenBank/DDBJ whole genome shotgun (WGS) entry which is preliminary data.</text>
</comment>
<feature type="region of interest" description="Disordered" evidence="1">
    <location>
        <begin position="57"/>
        <end position="133"/>
    </location>
</feature>
<dbReference type="EMBL" id="BRXY01000187">
    <property type="protein sequence ID" value="GMH75172.1"/>
    <property type="molecule type" value="Genomic_DNA"/>
</dbReference>
<accession>A0A9W7ATE8</accession>
<name>A0A9W7ATE8_9STRA</name>
<keyword evidence="3" id="KW-1185">Reference proteome</keyword>
<dbReference type="Proteomes" id="UP001165085">
    <property type="component" value="Unassembled WGS sequence"/>
</dbReference>
<evidence type="ECO:0000313" key="2">
    <source>
        <dbReference type="EMBL" id="GMH75172.1"/>
    </source>
</evidence>
<feature type="compositionally biased region" description="Low complexity" evidence="1">
    <location>
        <begin position="118"/>
        <end position="127"/>
    </location>
</feature>
<evidence type="ECO:0000256" key="1">
    <source>
        <dbReference type="SAM" id="MobiDB-lite"/>
    </source>
</evidence>
<reference evidence="3" key="1">
    <citation type="journal article" date="2023" name="Commun. Biol.">
        <title>Genome analysis of Parmales, the sister group of diatoms, reveals the evolutionary specialization of diatoms from phago-mixotrophs to photoautotrophs.</title>
        <authorList>
            <person name="Ban H."/>
            <person name="Sato S."/>
            <person name="Yoshikawa S."/>
            <person name="Yamada K."/>
            <person name="Nakamura Y."/>
            <person name="Ichinomiya M."/>
            <person name="Sato N."/>
            <person name="Blanc-Mathieu R."/>
            <person name="Endo H."/>
            <person name="Kuwata A."/>
            <person name="Ogata H."/>
        </authorList>
    </citation>
    <scope>NUCLEOTIDE SEQUENCE [LARGE SCALE GENOMIC DNA]</scope>
    <source>
        <strain evidence="3">NIES 3701</strain>
    </source>
</reference>